<keyword evidence="3 6" id="KW-0812">Transmembrane</keyword>
<comment type="subcellular location">
    <subcellularLocation>
        <location evidence="1">Cell membrane</location>
        <topology evidence="1">Multi-pass membrane protein</topology>
    </subcellularLocation>
</comment>
<proteinExistence type="predicted"/>
<feature type="transmembrane region" description="Helical" evidence="6">
    <location>
        <begin position="165"/>
        <end position="186"/>
    </location>
</feature>
<feature type="transmembrane region" description="Helical" evidence="6">
    <location>
        <begin position="136"/>
        <end position="158"/>
    </location>
</feature>
<feature type="transmembrane region" description="Helical" evidence="6">
    <location>
        <begin position="17"/>
        <end position="35"/>
    </location>
</feature>
<reference evidence="7" key="1">
    <citation type="submission" date="2020-10" db="EMBL/GenBank/DDBJ databases">
        <authorList>
            <person name="Gilroy R."/>
        </authorList>
    </citation>
    <scope>NUCLEOTIDE SEQUENCE</scope>
    <source>
        <strain evidence="7">G3-3990</strain>
    </source>
</reference>
<dbReference type="GO" id="GO:0005886">
    <property type="term" value="C:plasma membrane"/>
    <property type="evidence" value="ECO:0007669"/>
    <property type="project" value="UniProtKB-SubCell"/>
</dbReference>
<dbReference type="Pfam" id="PF13520">
    <property type="entry name" value="AA_permease_2"/>
    <property type="match status" value="1"/>
</dbReference>
<feature type="transmembrane region" description="Helical" evidence="6">
    <location>
        <begin position="206"/>
        <end position="224"/>
    </location>
</feature>
<dbReference type="PIRSF" id="PIRSF006060">
    <property type="entry name" value="AA_transporter"/>
    <property type="match status" value="1"/>
</dbReference>
<name>A0A9D9N368_9BACT</name>
<dbReference type="InterPro" id="IPR002293">
    <property type="entry name" value="AA/rel_permease1"/>
</dbReference>
<evidence type="ECO:0000256" key="1">
    <source>
        <dbReference type="ARBA" id="ARBA00004651"/>
    </source>
</evidence>
<accession>A0A9D9N368</accession>
<evidence type="ECO:0000256" key="5">
    <source>
        <dbReference type="ARBA" id="ARBA00023136"/>
    </source>
</evidence>
<sequence length="458" mass="50116">MEQNENKFKRTLRPIDVWGLALGAIIGWGCFVLPGNEFLPKAGPLGMAIGMIGGALLVLVISLSYGYLIRHYPVSGGEFVYAKSAFGKTHAFICGWFIVLAYWSLVPLNATALALISRYLFPGVIQFGKLYEVAGWDVYAGEVIVASVFLIALGWLNIRGIKSAGWVQTTIALALVGTIVLITALVLMEGVEWGNAEPLFQTGQPWYTSVLSIVALAPWAYIGFDCIPQAAEEYNFSHKKSRNLMISAIAVAALLYICVNTITAIGLKPWQTLLSERPFWATGLVVEERLGKIGLVILGISMFCAVVSGINAFLISTSRLMYAMANENALPKFFGKMHKKYKTPVNAILFILVLSLIAPWFGREVLGWIVDMTSVGGAIGFLYTCSSAAVLSYRRKAYGYTFAGIIGALISFSFVLLLLVPGMPGFLYEQALICLGIWVGLGILFYITIYPKYIKNKK</sequence>
<evidence type="ECO:0000256" key="3">
    <source>
        <dbReference type="ARBA" id="ARBA00022692"/>
    </source>
</evidence>
<evidence type="ECO:0000256" key="2">
    <source>
        <dbReference type="ARBA" id="ARBA00022475"/>
    </source>
</evidence>
<feature type="transmembrane region" description="Helical" evidence="6">
    <location>
        <begin position="47"/>
        <end position="69"/>
    </location>
</feature>
<comment type="caution">
    <text evidence="7">The sequence shown here is derived from an EMBL/GenBank/DDBJ whole genome shotgun (WGS) entry which is preliminary data.</text>
</comment>
<dbReference type="Proteomes" id="UP000823641">
    <property type="component" value="Unassembled WGS sequence"/>
</dbReference>
<evidence type="ECO:0000256" key="4">
    <source>
        <dbReference type="ARBA" id="ARBA00022989"/>
    </source>
</evidence>
<feature type="transmembrane region" description="Helical" evidence="6">
    <location>
        <begin position="398"/>
        <end position="420"/>
    </location>
</feature>
<gene>
    <name evidence="7" type="ORF">IAA73_00360</name>
</gene>
<evidence type="ECO:0000313" key="7">
    <source>
        <dbReference type="EMBL" id="MBO8458776.1"/>
    </source>
</evidence>
<keyword evidence="4 6" id="KW-1133">Transmembrane helix</keyword>
<dbReference type="AlphaFoldDB" id="A0A9D9N368"/>
<dbReference type="Gene3D" id="1.20.1740.10">
    <property type="entry name" value="Amino acid/polyamine transporter I"/>
    <property type="match status" value="1"/>
</dbReference>
<feature type="transmembrane region" description="Helical" evidence="6">
    <location>
        <begin position="368"/>
        <end position="391"/>
    </location>
</feature>
<keyword evidence="2" id="KW-1003">Cell membrane</keyword>
<keyword evidence="5 6" id="KW-0472">Membrane</keyword>
<reference evidence="7" key="2">
    <citation type="journal article" date="2021" name="PeerJ">
        <title>Extensive microbial diversity within the chicken gut microbiome revealed by metagenomics and culture.</title>
        <authorList>
            <person name="Gilroy R."/>
            <person name="Ravi A."/>
            <person name="Getino M."/>
            <person name="Pursley I."/>
            <person name="Horton D.L."/>
            <person name="Alikhan N.F."/>
            <person name="Baker D."/>
            <person name="Gharbi K."/>
            <person name="Hall N."/>
            <person name="Watson M."/>
            <person name="Adriaenssens E.M."/>
            <person name="Foster-Nyarko E."/>
            <person name="Jarju S."/>
            <person name="Secka A."/>
            <person name="Antonio M."/>
            <person name="Oren A."/>
            <person name="Chaudhuri R.R."/>
            <person name="La Ragione R."/>
            <person name="Hildebrand F."/>
            <person name="Pallen M.J."/>
        </authorList>
    </citation>
    <scope>NUCLEOTIDE SEQUENCE</scope>
    <source>
        <strain evidence="7">G3-3990</strain>
    </source>
</reference>
<protein>
    <submittedName>
        <fullName evidence="7">Amino acid permease</fullName>
    </submittedName>
</protein>
<feature type="transmembrane region" description="Helical" evidence="6">
    <location>
        <begin position="345"/>
        <end position="362"/>
    </location>
</feature>
<dbReference type="InterPro" id="IPR050367">
    <property type="entry name" value="APC_superfamily"/>
</dbReference>
<organism evidence="7 8">
    <name type="scientific">Candidatus Gallipaludibacter merdavium</name>
    <dbReference type="NCBI Taxonomy" id="2840839"/>
    <lineage>
        <taxon>Bacteria</taxon>
        <taxon>Pseudomonadati</taxon>
        <taxon>Bacteroidota</taxon>
        <taxon>Bacteroidia</taxon>
        <taxon>Bacteroidales</taxon>
        <taxon>Candidatus Gallipaludibacter</taxon>
    </lineage>
</organism>
<feature type="transmembrane region" description="Helical" evidence="6">
    <location>
        <begin position="90"/>
        <end position="116"/>
    </location>
</feature>
<dbReference type="EMBL" id="JADIMG010000003">
    <property type="protein sequence ID" value="MBO8458776.1"/>
    <property type="molecule type" value="Genomic_DNA"/>
</dbReference>
<dbReference type="PANTHER" id="PTHR42770:SF7">
    <property type="entry name" value="MEMBRANE PROTEIN"/>
    <property type="match status" value="1"/>
</dbReference>
<dbReference type="GO" id="GO:0022857">
    <property type="term" value="F:transmembrane transporter activity"/>
    <property type="evidence" value="ECO:0007669"/>
    <property type="project" value="InterPro"/>
</dbReference>
<evidence type="ECO:0000256" key="6">
    <source>
        <dbReference type="SAM" id="Phobius"/>
    </source>
</evidence>
<feature type="transmembrane region" description="Helical" evidence="6">
    <location>
        <begin position="426"/>
        <end position="449"/>
    </location>
</feature>
<feature type="transmembrane region" description="Helical" evidence="6">
    <location>
        <begin position="293"/>
        <end position="314"/>
    </location>
</feature>
<feature type="transmembrane region" description="Helical" evidence="6">
    <location>
        <begin position="244"/>
        <end position="267"/>
    </location>
</feature>
<dbReference type="PANTHER" id="PTHR42770">
    <property type="entry name" value="AMINO ACID TRANSPORTER-RELATED"/>
    <property type="match status" value="1"/>
</dbReference>
<evidence type="ECO:0000313" key="8">
    <source>
        <dbReference type="Proteomes" id="UP000823641"/>
    </source>
</evidence>